<dbReference type="Pfam" id="PF08388">
    <property type="entry name" value="GIIM"/>
    <property type="match status" value="1"/>
</dbReference>
<protein>
    <submittedName>
        <fullName evidence="2">RNA-directed DNA polymerase</fullName>
    </submittedName>
</protein>
<accession>A0A6I1EKU4</accession>
<dbReference type="AlphaFoldDB" id="A0A6I1EKU4"/>
<name>A0A6I1EKU4_9BURK</name>
<evidence type="ECO:0000259" key="1">
    <source>
        <dbReference type="Pfam" id="PF08388"/>
    </source>
</evidence>
<evidence type="ECO:0000313" key="2">
    <source>
        <dbReference type="EMBL" id="KAB7661368.1"/>
    </source>
</evidence>
<comment type="caution">
    <text evidence="2">The sequence shown here is derived from an EMBL/GenBank/DDBJ whole genome shotgun (WGS) entry which is preliminary data.</text>
</comment>
<evidence type="ECO:0000313" key="3">
    <source>
        <dbReference type="Proteomes" id="UP000430564"/>
    </source>
</evidence>
<gene>
    <name evidence="2" type="ORF">GBM95_04785</name>
</gene>
<dbReference type="GO" id="GO:0003964">
    <property type="term" value="F:RNA-directed DNA polymerase activity"/>
    <property type="evidence" value="ECO:0007669"/>
    <property type="project" value="UniProtKB-KW"/>
</dbReference>
<keyword evidence="2" id="KW-0808">Transferase</keyword>
<organism evidence="2 3">
    <name type="scientific">Sutterella seckii</name>
    <dbReference type="NCBI Taxonomy" id="1944635"/>
    <lineage>
        <taxon>Bacteria</taxon>
        <taxon>Pseudomonadati</taxon>
        <taxon>Pseudomonadota</taxon>
        <taxon>Betaproteobacteria</taxon>
        <taxon>Burkholderiales</taxon>
        <taxon>Sutterellaceae</taxon>
        <taxon>Sutterella</taxon>
    </lineage>
</organism>
<dbReference type="OrthoDB" id="8538592at2"/>
<feature type="domain" description="Group II intron maturase-specific" evidence="1">
    <location>
        <begin position="2"/>
        <end position="53"/>
    </location>
</feature>
<dbReference type="InterPro" id="IPR013597">
    <property type="entry name" value="Mat_intron_G2"/>
</dbReference>
<sequence>MHRYIIGWFNFYKLAQFKGWAREIDQWIRRRIRMIYWKRWKKIRTKYETLKKRGIDKQKAWEWANTSKKYWRVACSPILHLALGDAFLEKQGWTWIGLAGAPVEWSAC</sequence>
<dbReference type="EMBL" id="WEHX01000019">
    <property type="protein sequence ID" value="KAB7661368.1"/>
    <property type="molecule type" value="Genomic_DNA"/>
</dbReference>
<reference evidence="2 3" key="1">
    <citation type="submission" date="2019-10" db="EMBL/GenBank/DDBJ databases">
        <title>Genome diversity of Sutterella seckii.</title>
        <authorList>
            <person name="Chaplin A.V."/>
            <person name="Sokolova S.R."/>
            <person name="Mosin K.A."/>
            <person name="Ivanova E.L."/>
            <person name="Kochetkova T.O."/>
            <person name="Goltsov A.Y."/>
            <person name="Trofimov D.Y."/>
            <person name="Efimov B.A."/>
        </authorList>
    </citation>
    <scope>NUCLEOTIDE SEQUENCE [LARGE SCALE GENOMIC DNA]</scope>
    <source>
        <strain evidence="2 3">ASD393</strain>
    </source>
</reference>
<keyword evidence="2" id="KW-0548">Nucleotidyltransferase</keyword>
<keyword evidence="2" id="KW-0695">RNA-directed DNA polymerase</keyword>
<proteinExistence type="predicted"/>
<dbReference type="Proteomes" id="UP000430564">
    <property type="component" value="Unassembled WGS sequence"/>
</dbReference>